<evidence type="ECO:0000313" key="2">
    <source>
        <dbReference type="Proteomes" id="UP000572212"/>
    </source>
</evidence>
<comment type="caution">
    <text evidence="1">The sequence shown here is derived from an EMBL/GenBank/DDBJ whole genome shotgun (WGS) entry which is preliminary data.</text>
</comment>
<dbReference type="EMBL" id="JACHON010000021">
    <property type="protein sequence ID" value="MBB6514056.1"/>
    <property type="molecule type" value="Genomic_DNA"/>
</dbReference>
<organism evidence="1 2">
    <name type="scientific">Gracilibacillus halotolerans</name>
    <dbReference type="NCBI Taxonomy" id="74386"/>
    <lineage>
        <taxon>Bacteria</taxon>
        <taxon>Bacillati</taxon>
        <taxon>Bacillota</taxon>
        <taxon>Bacilli</taxon>
        <taxon>Bacillales</taxon>
        <taxon>Bacillaceae</taxon>
        <taxon>Gracilibacillus</taxon>
    </lineage>
</organism>
<gene>
    <name evidence="1" type="ORF">GGQ92_002877</name>
</gene>
<keyword evidence="2" id="KW-1185">Reference proteome</keyword>
<accession>A0A841RRU0</accession>
<proteinExistence type="predicted"/>
<keyword evidence="1" id="KW-0238">DNA-binding</keyword>
<dbReference type="Proteomes" id="UP000572212">
    <property type="component" value="Unassembled WGS sequence"/>
</dbReference>
<dbReference type="AlphaFoldDB" id="A0A841RRU0"/>
<sequence>MRIAIVKEPSIFLEGILSVMEVEFPNYDVVTTTPGNIEALDAYIIDLVIFDIDSKINLMPAIQQYLEKNKKVIVWTEDKRHPDTRYGRIILYGSAWLFLQWYGAGGFGTCHQTYHFWSTICK</sequence>
<reference evidence="1 2" key="1">
    <citation type="submission" date="2020-08" db="EMBL/GenBank/DDBJ databases">
        <title>Genomic Encyclopedia of Type Strains, Phase IV (KMG-IV): sequencing the most valuable type-strain genomes for metagenomic binning, comparative biology and taxonomic classification.</title>
        <authorList>
            <person name="Goeker M."/>
        </authorList>
    </citation>
    <scope>NUCLEOTIDE SEQUENCE [LARGE SCALE GENOMIC DNA]</scope>
    <source>
        <strain evidence="1 2">DSM 11805</strain>
    </source>
</reference>
<name>A0A841RRU0_9BACI</name>
<protein>
    <submittedName>
        <fullName evidence="1">DNA-binding NarL/FixJ family response regulator</fullName>
    </submittedName>
</protein>
<dbReference type="GO" id="GO:0003677">
    <property type="term" value="F:DNA binding"/>
    <property type="evidence" value="ECO:0007669"/>
    <property type="project" value="UniProtKB-KW"/>
</dbReference>
<dbReference type="RefSeq" id="WP_246384475.1">
    <property type="nucleotide sequence ID" value="NZ_BAAACU010000048.1"/>
</dbReference>
<evidence type="ECO:0000313" key="1">
    <source>
        <dbReference type="EMBL" id="MBB6514056.1"/>
    </source>
</evidence>